<dbReference type="RefSeq" id="WP_285933015.1">
    <property type="nucleotide sequence ID" value="NZ_JASTZU010000044.1"/>
</dbReference>
<dbReference type="EMBL" id="JASTZU010000044">
    <property type="protein sequence ID" value="MDL4841727.1"/>
    <property type="molecule type" value="Genomic_DNA"/>
</dbReference>
<name>A0ABT7L797_9BACI</name>
<organism evidence="1 2">
    <name type="scientific">Aquibacillus rhizosphaerae</name>
    <dbReference type="NCBI Taxonomy" id="3051431"/>
    <lineage>
        <taxon>Bacteria</taxon>
        <taxon>Bacillati</taxon>
        <taxon>Bacillota</taxon>
        <taxon>Bacilli</taxon>
        <taxon>Bacillales</taxon>
        <taxon>Bacillaceae</taxon>
        <taxon>Aquibacillus</taxon>
    </lineage>
</organism>
<proteinExistence type="predicted"/>
<evidence type="ECO:0000313" key="1">
    <source>
        <dbReference type="EMBL" id="MDL4841727.1"/>
    </source>
</evidence>
<evidence type="ECO:0000313" key="2">
    <source>
        <dbReference type="Proteomes" id="UP001235343"/>
    </source>
</evidence>
<reference evidence="1 2" key="1">
    <citation type="submission" date="2023-06" db="EMBL/GenBank/DDBJ databases">
        <title>Aquibacillus rhizosphaerae LR5S19.</title>
        <authorList>
            <person name="Sun J.-Q."/>
        </authorList>
    </citation>
    <scope>NUCLEOTIDE SEQUENCE [LARGE SCALE GENOMIC DNA]</scope>
    <source>
        <strain evidence="1 2">LR5S19</strain>
    </source>
</reference>
<protein>
    <submittedName>
        <fullName evidence="1">Uncharacterized protein</fullName>
    </submittedName>
</protein>
<sequence>MSKTHFQDFQEASLRLLEIVNAGLPNKTLYLTKVTKSQLSIERVLDNNTGTNVQEGSVIPLDDSF</sequence>
<keyword evidence="2" id="KW-1185">Reference proteome</keyword>
<accession>A0ABT7L797</accession>
<gene>
    <name evidence="1" type="ORF">QQS35_14905</name>
</gene>
<dbReference type="Proteomes" id="UP001235343">
    <property type="component" value="Unassembled WGS sequence"/>
</dbReference>
<comment type="caution">
    <text evidence="1">The sequence shown here is derived from an EMBL/GenBank/DDBJ whole genome shotgun (WGS) entry which is preliminary data.</text>
</comment>